<gene>
    <name evidence="2" type="ORF">O181_091212</name>
</gene>
<protein>
    <recommendedName>
        <fullName evidence="4">Cyanovirin-N domain-containing protein</fullName>
    </recommendedName>
</protein>
<feature type="chain" id="PRO_5040216754" description="Cyanovirin-N domain-containing protein" evidence="1">
    <location>
        <begin position="28"/>
        <end position="137"/>
    </location>
</feature>
<dbReference type="EMBL" id="AVOT02057376">
    <property type="protein sequence ID" value="MBW0551497.1"/>
    <property type="molecule type" value="Genomic_DNA"/>
</dbReference>
<evidence type="ECO:0008006" key="4">
    <source>
        <dbReference type="Google" id="ProtNLM"/>
    </source>
</evidence>
<proteinExistence type="predicted"/>
<feature type="signal peptide" evidence="1">
    <location>
        <begin position="1"/>
        <end position="27"/>
    </location>
</feature>
<sequence>MFIETRLAGLAAIMLSLLALFENPAMCRLQKRQQSQPSCGRYDTGLQIHDCNVALNQYAYEGDNKMIRSDLKSVTMEYETCQIIIECDGPVNLTGGRVLNDNHQGGGYQAIADQCKANGGSITVTGGCKIRVSRRTD</sequence>
<evidence type="ECO:0000313" key="2">
    <source>
        <dbReference type="EMBL" id="MBW0551497.1"/>
    </source>
</evidence>
<evidence type="ECO:0000256" key="1">
    <source>
        <dbReference type="SAM" id="SignalP"/>
    </source>
</evidence>
<accession>A0A9Q3P8F1</accession>
<name>A0A9Q3P8F1_9BASI</name>
<reference evidence="2" key="1">
    <citation type="submission" date="2021-03" db="EMBL/GenBank/DDBJ databases">
        <title>Draft genome sequence of rust myrtle Austropuccinia psidii MF-1, a brazilian biotype.</title>
        <authorList>
            <person name="Quecine M.C."/>
            <person name="Pachon D.M.R."/>
            <person name="Bonatelli M.L."/>
            <person name="Correr F.H."/>
            <person name="Franceschini L.M."/>
            <person name="Leite T.F."/>
            <person name="Margarido G.R.A."/>
            <person name="Almeida C.A."/>
            <person name="Ferrarezi J.A."/>
            <person name="Labate C.A."/>
        </authorList>
    </citation>
    <scope>NUCLEOTIDE SEQUENCE</scope>
    <source>
        <strain evidence="2">MF-1</strain>
    </source>
</reference>
<dbReference type="AlphaFoldDB" id="A0A9Q3P8F1"/>
<comment type="caution">
    <text evidence="2">The sequence shown here is derived from an EMBL/GenBank/DDBJ whole genome shotgun (WGS) entry which is preliminary data.</text>
</comment>
<dbReference type="Proteomes" id="UP000765509">
    <property type="component" value="Unassembled WGS sequence"/>
</dbReference>
<keyword evidence="3" id="KW-1185">Reference proteome</keyword>
<evidence type="ECO:0000313" key="3">
    <source>
        <dbReference type="Proteomes" id="UP000765509"/>
    </source>
</evidence>
<keyword evidence="1" id="KW-0732">Signal</keyword>
<organism evidence="2 3">
    <name type="scientific">Austropuccinia psidii MF-1</name>
    <dbReference type="NCBI Taxonomy" id="1389203"/>
    <lineage>
        <taxon>Eukaryota</taxon>
        <taxon>Fungi</taxon>
        <taxon>Dikarya</taxon>
        <taxon>Basidiomycota</taxon>
        <taxon>Pucciniomycotina</taxon>
        <taxon>Pucciniomycetes</taxon>
        <taxon>Pucciniales</taxon>
        <taxon>Sphaerophragmiaceae</taxon>
        <taxon>Austropuccinia</taxon>
    </lineage>
</organism>